<dbReference type="EMBL" id="CP076023">
    <property type="protein sequence ID" value="QWC15987.1"/>
    <property type="molecule type" value="Genomic_DNA"/>
</dbReference>
<evidence type="ECO:0000313" key="1">
    <source>
        <dbReference type="EMBL" id="QWC15987.1"/>
    </source>
</evidence>
<evidence type="ECO:0000313" key="2">
    <source>
        <dbReference type="Proteomes" id="UP000679335"/>
    </source>
</evidence>
<dbReference type="RefSeq" id="WP_208196561.1">
    <property type="nucleotide sequence ID" value="NZ_CP076023.1"/>
</dbReference>
<reference evidence="1 2" key="1">
    <citation type="submission" date="2021-05" db="EMBL/GenBank/DDBJ databases">
        <title>Novel species in genus Cellulomonas.</title>
        <authorList>
            <person name="Zhang G."/>
        </authorList>
    </citation>
    <scope>NUCLEOTIDE SEQUENCE [LARGE SCALE GENOMIC DNA]</scope>
    <source>
        <strain evidence="2">zg-ZUI157</strain>
    </source>
</reference>
<organism evidence="1 2">
    <name type="scientific">Cellulomonas dongxiuzhuiae</name>
    <dbReference type="NCBI Taxonomy" id="2819979"/>
    <lineage>
        <taxon>Bacteria</taxon>
        <taxon>Bacillati</taxon>
        <taxon>Actinomycetota</taxon>
        <taxon>Actinomycetes</taxon>
        <taxon>Micrococcales</taxon>
        <taxon>Cellulomonadaceae</taxon>
        <taxon>Cellulomonas</taxon>
    </lineage>
</organism>
<proteinExistence type="predicted"/>
<name>A0ABX8GIF2_9CELL</name>
<gene>
    <name evidence="1" type="ORF">KKR89_17380</name>
</gene>
<protein>
    <submittedName>
        <fullName evidence="1">Uncharacterized protein</fullName>
    </submittedName>
</protein>
<dbReference type="Proteomes" id="UP000679335">
    <property type="component" value="Chromosome"/>
</dbReference>
<keyword evidence="2" id="KW-1185">Reference proteome</keyword>
<accession>A0ABX8GIF2</accession>
<sequence>MSARLSMVAPDLVEILRGTSPSRLHAVAQGISEWIVEDVGLADPRVDAALAAARARQAEPSSRRDALTALVDELDARAWDVLDQVEAGQVPQQAYLDAFSLARAASAVRYARESDGLGAVLDVVYEAQAARGDLVGVRRRVMALLG</sequence>